<protein>
    <submittedName>
        <fullName evidence="4">M28 family peptidase</fullName>
    </submittedName>
</protein>
<dbReference type="Pfam" id="PF04389">
    <property type="entry name" value="Peptidase_M28"/>
    <property type="match status" value="1"/>
</dbReference>
<name>A0AA43QYF9_MYCAR</name>
<dbReference type="PANTHER" id="PTHR12147:SF26">
    <property type="entry name" value="PEPTIDASE M28 DOMAIN-CONTAINING PROTEIN"/>
    <property type="match status" value="1"/>
</dbReference>
<dbReference type="SUPFAM" id="SSF53187">
    <property type="entry name" value="Zn-dependent exopeptidases"/>
    <property type="match status" value="1"/>
</dbReference>
<sequence>MTRLNKILFILGGLSAAALPVTAIACNDTQKPTPTPPTPPAPQPQPQPQTPETASEVVVREIFTNLLSTTHGRKAGDQNNFKTDSLNFVDTNNGKGKVSNGLKGVGEDKRAKTSIVEKSLINKFGDSAHPVNPEHSNYGSYYAYQYLKKQIKDMGYEYHSEEEILYPTYSETASDISLYYYDNELEAQIISKMKDNLKKDGFFTQGFLYNLKNSRNNIGNNLVVTINPSSKITNNNTINVKDFYIVSHYDSTNNVGPKGTSWGATDNASGVAVNLALLKHFSKVENRDKLGVRLHLIFVDAEELGKFGSTAFVSQFLYGQANEELLQNSLGMINMDTVAGGDYMYIHSPDTRGAKETDNTSPLLRDFINKISKERATELKDDSQELKIHPQFVEEEFKQGETGDWSDHAPFYQIANLPVAYVESTNFGVKSKNKIYDGYAQTTNPKAWVLKDGKTTLADQGKTLLKRTLENGQVVYDWPEGMTDADFAVLGDIWHSDLDTLQWINENIGRRFYKQLDTVFNTLTRFLEKMYTKTDSGITYQQFNKTN</sequence>
<feature type="region of interest" description="Disordered" evidence="1">
    <location>
        <begin position="28"/>
        <end position="54"/>
    </location>
</feature>
<dbReference type="GO" id="GO:0008235">
    <property type="term" value="F:metalloexopeptidase activity"/>
    <property type="evidence" value="ECO:0007669"/>
    <property type="project" value="InterPro"/>
</dbReference>
<dbReference type="Proteomes" id="UP001162175">
    <property type="component" value="Unassembled WGS sequence"/>
</dbReference>
<feature type="domain" description="Peptidase M28" evidence="3">
    <location>
        <begin position="221"/>
        <end position="440"/>
    </location>
</feature>
<dbReference type="InterPro" id="IPR007484">
    <property type="entry name" value="Peptidase_M28"/>
</dbReference>
<dbReference type="AlphaFoldDB" id="A0AA43QYF9"/>
<dbReference type="GO" id="GO:0006508">
    <property type="term" value="P:proteolysis"/>
    <property type="evidence" value="ECO:0007669"/>
    <property type="project" value="InterPro"/>
</dbReference>
<feature type="region of interest" description="Disordered" evidence="1">
    <location>
        <begin position="69"/>
        <end position="88"/>
    </location>
</feature>
<evidence type="ECO:0000259" key="3">
    <source>
        <dbReference type="Pfam" id="PF04389"/>
    </source>
</evidence>
<evidence type="ECO:0000313" key="5">
    <source>
        <dbReference type="Proteomes" id="UP001162175"/>
    </source>
</evidence>
<dbReference type="PROSITE" id="PS51257">
    <property type="entry name" value="PROKAR_LIPOPROTEIN"/>
    <property type="match status" value="1"/>
</dbReference>
<accession>A0AA43QYF9</accession>
<dbReference type="Gene3D" id="3.40.630.10">
    <property type="entry name" value="Zn peptidases"/>
    <property type="match status" value="1"/>
</dbReference>
<proteinExistence type="predicted"/>
<evidence type="ECO:0000256" key="2">
    <source>
        <dbReference type="SAM" id="SignalP"/>
    </source>
</evidence>
<evidence type="ECO:0000256" key="1">
    <source>
        <dbReference type="SAM" id="MobiDB-lite"/>
    </source>
</evidence>
<dbReference type="PANTHER" id="PTHR12147">
    <property type="entry name" value="METALLOPEPTIDASE M28 FAMILY MEMBER"/>
    <property type="match status" value="1"/>
</dbReference>
<dbReference type="GeneID" id="80703526"/>
<feature type="signal peptide" evidence="2">
    <location>
        <begin position="1"/>
        <end position="25"/>
    </location>
</feature>
<gene>
    <name evidence="4" type="ORF">DCBHLPFO_00111</name>
</gene>
<comment type="caution">
    <text evidence="4">The sequence shown here is derived from an EMBL/GenBank/DDBJ whole genome shotgun (WGS) entry which is preliminary data.</text>
</comment>
<feature type="chain" id="PRO_5041405008" evidence="2">
    <location>
        <begin position="26"/>
        <end position="547"/>
    </location>
</feature>
<dbReference type="RefSeq" id="WP_060823414.1">
    <property type="nucleotide sequence ID" value="NZ_AP014657.1"/>
</dbReference>
<dbReference type="EMBL" id="JAPFAR010000001">
    <property type="protein sequence ID" value="MDI3349338.1"/>
    <property type="molecule type" value="Genomic_DNA"/>
</dbReference>
<feature type="compositionally biased region" description="Pro residues" evidence="1">
    <location>
        <begin position="33"/>
        <end position="49"/>
    </location>
</feature>
<feature type="compositionally biased region" description="Polar residues" evidence="1">
    <location>
        <begin position="77"/>
        <end position="88"/>
    </location>
</feature>
<organism evidence="4 5">
    <name type="scientific">Mycoplasmopsis arginini</name>
    <name type="common">Mycoplasma arginini</name>
    <dbReference type="NCBI Taxonomy" id="2094"/>
    <lineage>
        <taxon>Bacteria</taxon>
        <taxon>Bacillati</taxon>
        <taxon>Mycoplasmatota</taxon>
        <taxon>Mycoplasmoidales</taxon>
        <taxon>Metamycoplasmataceae</taxon>
        <taxon>Mycoplasmopsis</taxon>
    </lineage>
</organism>
<evidence type="ECO:0000313" key="4">
    <source>
        <dbReference type="EMBL" id="MDI3349338.1"/>
    </source>
</evidence>
<dbReference type="InterPro" id="IPR045175">
    <property type="entry name" value="M28_fam"/>
</dbReference>
<reference evidence="4" key="1">
    <citation type="submission" date="2022-11" db="EMBL/GenBank/DDBJ databases">
        <title>Draft genome of Mycoplasma arginini isolated from fly.</title>
        <authorList>
            <person name="Severgnini M."/>
            <person name="Gioia G."/>
            <person name="Cremonesi P."/>
            <person name="Moroni P."/>
            <person name="Addis M.F."/>
            <person name="Castiglioni B."/>
        </authorList>
    </citation>
    <scope>NUCLEOTIDE SEQUENCE</scope>
    <source>
        <strain evidence="4">QMP CG1-1632</strain>
    </source>
</reference>
<keyword evidence="2" id="KW-0732">Signal</keyword>